<name>A0A1S2NE07_9BURK</name>
<dbReference type="AlphaFoldDB" id="A0A1S2NE07"/>
<evidence type="ECO:0000313" key="2">
    <source>
        <dbReference type="Proteomes" id="UP000180246"/>
    </source>
</evidence>
<dbReference type="EMBL" id="JRYB01000001">
    <property type="protein sequence ID" value="OIJ43265.1"/>
    <property type="molecule type" value="Genomic_DNA"/>
</dbReference>
<gene>
    <name evidence="1" type="ORF">LO55_3458</name>
</gene>
<accession>A0A1S2NE07</accession>
<dbReference type="Proteomes" id="UP000180246">
    <property type="component" value="Unassembled WGS sequence"/>
</dbReference>
<evidence type="ECO:0000313" key="1">
    <source>
        <dbReference type="EMBL" id="OIJ43265.1"/>
    </source>
</evidence>
<dbReference type="RefSeq" id="WP_071362383.1">
    <property type="nucleotide sequence ID" value="NZ_DAMAFS010000025.1"/>
</dbReference>
<sequence length="72" mass="8231">MSPYRAQDIDQRLSGSSELRRNVRERDIVARGIATLGECGTMPALEYLKAHGVRRQVIERVLLEPERRRALA</sequence>
<reference evidence="1 2" key="1">
    <citation type="submission" date="2014-10" db="EMBL/GenBank/DDBJ databases">
        <authorList>
            <person name="Seo M.-J."/>
            <person name="Seok Y.J."/>
            <person name="Cha I.-T."/>
        </authorList>
    </citation>
    <scope>NUCLEOTIDE SEQUENCE [LARGE SCALE GENOMIC DNA]</scope>
    <source>
        <strain evidence="1 2">NEU</strain>
    </source>
</reference>
<proteinExistence type="predicted"/>
<protein>
    <submittedName>
        <fullName evidence="1">Uncharacterized protein</fullName>
    </submittedName>
</protein>
<comment type="caution">
    <text evidence="1">The sequence shown here is derived from an EMBL/GenBank/DDBJ whole genome shotgun (WGS) entry which is preliminary data.</text>
</comment>
<organism evidence="1 2">
    <name type="scientific">Massilia timonae</name>
    <dbReference type="NCBI Taxonomy" id="47229"/>
    <lineage>
        <taxon>Bacteria</taxon>
        <taxon>Pseudomonadati</taxon>
        <taxon>Pseudomonadota</taxon>
        <taxon>Betaproteobacteria</taxon>
        <taxon>Burkholderiales</taxon>
        <taxon>Oxalobacteraceae</taxon>
        <taxon>Telluria group</taxon>
        <taxon>Massilia</taxon>
    </lineage>
</organism>